<feature type="transmembrane region" description="Helical" evidence="1">
    <location>
        <begin position="101"/>
        <end position="122"/>
    </location>
</feature>
<dbReference type="EMBL" id="JBHTIS010002476">
    <property type="protein sequence ID" value="MFD1049903.1"/>
    <property type="molecule type" value="Genomic_DNA"/>
</dbReference>
<dbReference type="Proteomes" id="UP001597045">
    <property type="component" value="Unassembled WGS sequence"/>
</dbReference>
<keyword evidence="1" id="KW-1133">Transmembrane helix</keyword>
<evidence type="ECO:0000313" key="3">
    <source>
        <dbReference type="Proteomes" id="UP001597045"/>
    </source>
</evidence>
<keyword evidence="1" id="KW-0812">Transmembrane</keyword>
<keyword evidence="3" id="KW-1185">Reference proteome</keyword>
<gene>
    <name evidence="2" type="ORF">ACFQ1S_32410</name>
</gene>
<name>A0ABW3MIF3_9PSEU</name>
<protein>
    <submittedName>
        <fullName evidence="2">DUF4267 domain-containing protein</fullName>
    </submittedName>
</protein>
<comment type="caution">
    <text evidence="2">The sequence shown here is derived from an EMBL/GenBank/DDBJ whole genome shotgun (WGS) entry which is preliminary data.</text>
</comment>
<organism evidence="2 3">
    <name type="scientific">Kibdelosporangium lantanae</name>
    <dbReference type="NCBI Taxonomy" id="1497396"/>
    <lineage>
        <taxon>Bacteria</taxon>
        <taxon>Bacillati</taxon>
        <taxon>Actinomycetota</taxon>
        <taxon>Actinomycetes</taxon>
        <taxon>Pseudonocardiales</taxon>
        <taxon>Pseudonocardiaceae</taxon>
        <taxon>Kibdelosporangium</taxon>
    </lineage>
</organism>
<keyword evidence="1" id="KW-0472">Membrane</keyword>
<accession>A0ABW3MIF3</accession>
<proteinExistence type="predicted"/>
<evidence type="ECO:0000313" key="2">
    <source>
        <dbReference type="EMBL" id="MFD1049903.1"/>
    </source>
</evidence>
<dbReference type="InterPro" id="IPR025363">
    <property type="entry name" value="DUF4267"/>
</dbReference>
<dbReference type="Pfam" id="PF14087">
    <property type="entry name" value="DUF4267"/>
    <property type="match status" value="1"/>
</dbReference>
<reference evidence="3" key="1">
    <citation type="journal article" date="2019" name="Int. J. Syst. Evol. Microbiol.">
        <title>The Global Catalogue of Microorganisms (GCM) 10K type strain sequencing project: providing services to taxonomists for standard genome sequencing and annotation.</title>
        <authorList>
            <consortium name="The Broad Institute Genomics Platform"/>
            <consortium name="The Broad Institute Genome Sequencing Center for Infectious Disease"/>
            <person name="Wu L."/>
            <person name="Ma J."/>
        </authorList>
    </citation>
    <scope>NUCLEOTIDE SEQUENCE [LARGE SCALE GENOMIC DNA]</scope>
    <source>
        <strain evidence="3">JCM 31486</strain>
    </source>
</reference>
<sequence>MHYAAITITILTGLGIIWVGLQYLLAPVKTATGFGLPAWPTESPSIAWLNIKGVRDVVSGLVVLIPLALGQYEVLGYLLLAASLTAFGDALTILRYRGKKAVAYGVHGTTAVLVLLAGVLFLTA</sequence>
<evidence type="ECO:0000256" key="1">
    <source>
        <dbReference type="SAM" id="Phobius"/>
    </source>
</evidence>
<feature type="transmembrane region" description="Helical" evidence="1">
    <location>
        <begin position="6"/>
        <end position="26"/>
    </location>
</feature>
<feature type="transmembrane region" description="Helical" evidence="1">
    <location>
        <begin position="47"/>
        <end position="69"/>
    </location>
</feature>